<accession>A0A839XXL2</accession>
<dbReference type="EMBL" id="JACIBU010000001">
    <property type="protein sequence ID" value="MBB3675329.1"/>
    <property type="molecule type" value="Genomic_DNA"/>
</dbReference>
<comment type="caution">
    <text evidence="5">The sequence shown here is derived from an EMBL/GenBank/DDBJ whole genome shotgun (WGS) entry which is preliminary data.</text>
</comment>
<protein>
    <submittedName>
        <fullName evidence="5">Arginase</fullName>
        <ecNumber evidence="5">3.5.3.1</ecNumber>
    </submittedName>
</protein>
<dbReference type="Proteomes" id="UP000580718">
    <property type="component" value="Unassembled WGS sequence"/>
</dbReference>
<dbReference type="RefSeq" id="WP_183513559.1">
    <property type="nucleotide sequence ID" value="NZ_JACIBU010000001.1"/>
</dbReference>
<dbReference type="InterPro" id="IPR006035">
    <property type="entry name" value="Ureohydrolase"/>
</dbReference>
<reference evidence="5 6" key="1">
    <citation type="submission" date="2020-08" db="EMBL/GenBank/DDBJ databases">
        <title>Sequencing the genomes of 1000 actinobacteria strains.</title>
        <authorList>
            <person name="Klenk H.-P."/>
        </authorList>
    </citation>
    <scope>NUCLEOTIDE SEQUENCE [LARGE SCALE GENOMIC DNA]</scope>
    <source>
        <strain evidence="5 6">DSM 16678</strain>
    </source>
</reference>
<evidence type="ECO:0000313" key="6">
    <source>
        <dbReference type="Proteomes" id="UP000580718"/>
    </source>
</evidence>
<dbReference type="GO" id="GO:0005737">
    <property type="term" value="C:cytoplasm"/>
    <property type="evidence" value="ECO:0007669"/>
    <property type="project" value="TreeGrafter"/>
</dbReference>
<proteinExistence type="inferred from homology"/>
<name>A0A839XXL2_9ACTN</name>
<dbReference type="Gene3D" id="3.40.800.10">
    <property type="entry name" value="Ureohydrolase domain"/>
    <property type="match status" value="1"/>
</dbReference>
<gene>
    <name evidence="5" type="ORF">FHX36_001064</name>
</gene>
<organism evidence="5 6">
    <name type="scientific">Modestobacter versicolor</name>
    <dbReference type="NCBI Taxonomy" id="429133"/>
    <lineage>
        <taxon>Bacteria</taxon>
        <taxon>Bacillati</taxon>
        <taxon>Actinomycetota</taxon>
        <taxon>Actinomycetes</taxon>
        <taxon>Geodermatophilales</taxon>
        <taxon>Geodermatophilaceae</taxon>
        <taxon>Modestobacter</taxon>
    </lineage>
</organism>
<keyword evidence="2 5" id="KW-0378">Hydrolase</keyword>
<dbReference type="SUPFAM" id="SSF52768">
    <property type="entry name" value="Arginase/deacetylase"/>
    <property type="match status" value="1"/>
</dbReference>
<dbReference type="GO" id="GO:0030145">
    <property type="term" value="F:manganese ion binding"/>
    <property type="evidence" value="ECO:0007669"/>
    <property type="project" value="TreeGrafter"/>
</dbReference>
<dbReference type="GO" id="GO:0004053">
    <property type="term" value="F:arginase activity"/>
    <property type="evidence" value="ECO:0007669"/>
    <property type="project" value="UniProtKB-EC"/>
</dbReference>
<evidence type="ECO:0000256" key="1">
    <source>
        <dbReference type="ARBA" id="ARBA00022723"/>
    </source>
</evidence>
<keyword evidence="3" id="KW-0464">Manganese</keyword>
<dbReference type="AlphaFoldDB" id="A0A839XXL2"/>
<comment type="similarity">
    <text evidence="4">Belongs to the arginase family.</text>
</comment>
<dbReference type="EC" id="3.5.3.1" evidence="5"/>
<evidence type="ECO:0000256" key="4">
    <source>
        <dbReference type="PROSITE-ProRule" id="PRU00742"/>
    </source>
</evidence>
<evidence type="ECO:0000256" key="3">
    <source>
        <dbReference type="ARBA" id="ARBA00023211"/>
    </source>
</evidence>
<dbReference type="Pfam" id="PF00491">
    <property type="entry name" value="Arginase"/>
    <property type="match status" value="1"/>
</dbReference>
<dbReference type="InterPro" id="IPR023696">
    <property type="entry name" value="Ureohydrolase_dom_sf"/>
</dbReference>
<sequence length="244" mass="24967">MRLLSVPFHLDERLAGFDLGVPADAEITAELPAGDPWTRMAALYEQVAAEVGDGAVVVASGDCTTSLGVLAALQRSGRDVGVVWFDAHADFHTAASTTSGYLGGFPLALAVGRGDLALPTALGLRPVAEDRVVLVDARDTDPGEHALLADSAVTRTSVADLPGVVPGGDLYVHLDVDVVSPAELPDLLYPAAGGVAVADVLAAVRALVATGRVAAIGLAATWHHRSPARREHADLVRGLLAAAG</sequence>
<dbReference type="PANTHER" id="PTHR43782">
    <property type="entry name" value="ARGINASE"/>
    <property type="match status" value="1"/>
</dbReference>
<keyword evidence="1" id="KW-0479">Metal-binding</keyword>
<evidence type="ECO:0000313" key="5">
    <source>
        <dbReference type="EMBL" id="MBB3675329.1"/>
    </source>
</evidence>
<evidence type="ECO:0000256" key="2">
    <source>
        <dbReference type="ARBA" id="ARBA00022801"/>
    </source>
</evidence>
<dbReference type="PRINTS" id="PR00116">
    <property type="entry name" value="ARGINASE"/>
</dbReference>
<dbReference type="PANTHER" id="PTHR43782:SF3">
    <property type="entry name" value="ARGINASE"/>
    <property type="match status" value="1"/>
</dbReference>
<dbReference type="PROSITE" id="PS51409">
    <property type="entry name" value="ARGINASE_2"/>
    <property type="match status" value="1"/>
</dbReference>